<gene>
    <name evidence="2" type="ORF">DV520_11320</name>
</gene>
<reference evidence="2 3" key="1">
    <citation type="submission" date="2018-07" db="EMBL/GenBank/DDBJ databases">
        <title>GABA Modulating Bacteria of the Human Gut Microbiota.</title>
        <authorList>
            <person name="Strandwitz P."/>
            <person name="Kim K.H."/>
            <person name="Terekhova D."/>
            <person name="Liu J.K."/>
            <person name="Sharma A."/>
            <person name="Levering J."/>
            <person name="Mcdonald D."/>
            <person name="Dietrich D."/>
            <person name="Ramadhar T.R."/>
            <person name="Lekbua A."/>
            <person name="Mroue N."/>
            <person name="Liston C."/>
            <person name="Stewart E.J."/>
            <person name="Dubin M.J."/>
            <person name="Zengler K."/>
            <person name="Knight R."/>
            <person name="Gilbert J.A."/>
            <person name="Clardy J."/>
            <person name="Lewis K."/>
        </authorList>
    </citation>
    <scope>NUCLEOTIDE SEQUENCE [LARGE SCALE GENOMIC DNA]</scope>
    <source>
        <strain evidence="2 3">KLE1738</strain>
    </source>
</reference>
<name>A0A3E2B0W6_9FIRM</name>
<proteinExistence type="predicted"/>
<feature type="signal peptide" evidence="1">
    <location>
        <begin position="1"/>
        <end position="22"/>
    </location>
</feature>
<dbReference type="AlphaFoldDB" id="A0A3E2B0W6"/>
<dbReference type="Proteomes" id="UP000260649">
    <property type="component" value="Unassembled WGS sequence"/>
</dbReference>
<feature type="chain" id="PRO_5017653442" evidence="1">
    <location>
        <begin position="23"/>
        <end position="493"/>
    </location>
</feature>
<organism evidence="2 3">
    <name type="scientific">Evtepia gabavorous</name>
    <dbReference type="NCBI Taxonomy" id="2211183"/>
    <lineage>
        <taxon>Bacteria</taxon>
        <taxon>Bacillati</taxon>
        <taxon>Bacillota</taxon>
        <taxon>Clostridia</taxon>
        <taxon>Eubacteriales</taxon>
        <taxon>Evtepia</taxon>
    </lineage>
</organism>
<evidence type="ECO:0000313" key="3">
    <source>
        <dbReference type="Proteomes" id="UP000260649"/>
    </source>
</evidence>
<sequence>MKQAIAAFLLCLSLVLGGVALAAHTLQEDAGQVAVTAISRQGDPAAAQGLVATQSCQYAQTLLWDLTIPLDRPAQSTTAFSAQRDVPAAANDDAGVYLRFPHQDATLSAEPGYFLDNLPTSPALGPLYEQVARRTPPGQTRTEILNPSQFLDAYPLQVTLDLAGQSPDYSQAETFESQFDPSAQEAFQAFFRFPFAPDTRWKVTVTKDQDGLLTQLAIAPTGEEFLTGTVSTVGAHTAYFTLTPSTQTGSTLPDFQQVPGGYGLYRLRFLTGEGGRVQIDPDSLEMVYPLDPRAVSVLSLTLSPQEDTLFLVTIQEGQTRCLVLDTETMDLRTAFSIPAGKPTQHLEASVSAEDEVLSRTQYDVTQVLPGENCLLALGQETFHFFSQTPEGHYQYRWSGRLPDGLLSFPVCNARAAWNGEKLALGIYDGETLTTGLSLWIYDREGTILYQGDYATSLEQVYGWHAADADTLTTGSPVQVVERKDRALTLSWKS</sequence>
<dbReference type="EMBL" id="QQRQ01000035">
    <property type="protein sequence ID" value="RFT05683.1"/>
    <property type="molecule type" value="Genomic_DNA"/>
</dbReference>
<dbReference type="GeneID" id="97996324"/>
<dbReference type="OrthoDB" id="2085815at2"/>
<dbReference type="RefSeq" id="WP_117142910.1">
    <property type="nucleotide sequence ID" value="NZ_CAKXKJ010000011.1"/>
</dbReference>
<evidence type="ECO:0000256" key="1">
    <source>
        <dbReference type="SAM" id="SignalP"/>
    </source>
</evidence>
<comment type="caution">
    <text evidence="2">The sequence shown here is derived from an EMBL/GenBank/DDBJ whole genome shotgun (WGS) entry which is preliminary data.</text>
</comment>
<keyword evidence="3" id="KW-1185">Reference proteome</keyword>
<keyword evidence="1" id="KW-0732">Signal</keyword>
<accession>A0A3E2B0W6</accession>
<evidence type="ECO:0000313" key="2">
    <source>
        <dbReference type="EMBL" id="RFT05683.1"/>
    </source>
</evidence>
<protein>
    <submittedName>
        <fullName evidence="2">Uncharacterized protein</fullName>
    </submittedName>
</protein>